<keyword evidence="4" id="KW-1185">Reference proteome</keyword>
<dbReference type="GO" id="GO:0008934">
    <property type="term" value="F:inositol monophosphate 1-phosphatase activity"/>
    <property type="evidence" value="ECO:0007669"/>
    <property type="project" value="TreeGrafter"/>
</dbReference>
<dbReference type="CDD" id="cd01637">
    <property type="entry name" value="IMPase_like"/>
    <property type="match status" value="1"/>
</dbReference>
<comment type="cofactor">
    <cofactor evidence="2">
        <name>Mg(2+)</name>
        <dbReference type="ChEBI" id="CHEBI:18420"/>
    </cofactor>
</comment>
<gene>
    <name evidence="3" type="ORF">MGU_07880</name>
</gene>
<sequence length="232" mass="24384">MFLGDNQVAIAAVAAGAETICQISNDISDTQHIIKGPRDFATQADITSKKEIIAIIKHKRPQDDIVAEESGLHTAAIRSNTQQWLVDPLCGTVNYAAHTQDVAVNVALQDAESGKILSAAVAHPFSGKIFWTDAVSAHIRKSGTDYMLTQQRPSPGLPLAKVAAGKRAAYISEGDIKDNVHYASGIAICQSAGCVVTGIDGQPLHTGAGGLLITEDQPTHAALLAILKDISS</sequence>
<evidence type="ECO:0000313" key="4">
    <source>
        <dbReference type="Proteomes" id="UP000031192"/>
    </source>
</evidence>
<keyword evidence="2" id="KW-0460">Magnesium</keyword>
<feature type="binding site" evidence="2">
    <location>
        <position position="87"/>
    </location>
    <ligand>
        <name>Mg(2+)</name>
        <dbReference type="ChEBI" id="CHEBI:18420"/>
        <label>1</label>
        <note>catalytic</note>
    </ligand>
</feature>
<dbReference type="AlphaFoldDB" id="A0A0B4GQK3"/>
<dbReference type="PANTHER" id="PTHR20854">
    <property type="entry name" value="INOSITOL MONOPHOSPHATASE"/>
    <property type="match status" value="1"/>
</dbReference>
<dbReference type="EMBL" id="AZNH01000036">
    <property type="protein sequence ID" value="KID84913.1"/>
    <property type="molecule type" value="Genomic_DNA"/>
</dbReference>
<dbReference type="SUPFAM" id="SSF56655">
    <property type="entry name" value="Carbohydrate phosphatase"/>
    <property type="match status" value="1"/>
</dbReference>
<feature type="binding site" evidence="2">
    <location>
        <position position="89"/>
    </location>
    <ligand>
        <name>Mg(2+)</name>
        <dbReference type="ChEBI" id="CHEBI:18420"/>
        <label>1</label>
        <note>catalytic</note>
    </ligand>
</feature>
<evidence type="ECO:0000313" key="3">
    <source>
        <dbReference type="EMBL" id="KID84913.1"/>
    </source>
</evidence>
<dbReference type="PANTHER" id="PTHR20854:SF4">
    <property type="entry name" value="INOSITOL-1-MONOPHOSPHATASE-RELATED"/>
    <property type="match status" value="1"/>
</dbReference>
<dbReference type="InterPro" id="IPR000760">
    <property type="entry name" value="Inositol_monophosphatase-like"/>
</dbReference>
<dbReference type="GO" id="GO:0046872">
    <property type="term" value="F:metal ion binding"/>
    <property type="evidence" value="ECO:0007669"/>
    <property type="project" value="UniProtKB-KW"/>
</dbReference>
<evidence type="ECO:0000256" key="2">
    <source>
        <dbReference type="PIRSR" id="PIRSR600760-2"/>
    </source>
</evidence>
<dbReference type="PRINTS" id="PR00377">
    <property type="entry name" value="IMPHPHTASES"/>
</dbReference>
<dbReference type="Gene3D" id="3.30.540.10">
    <property type="entry name" value="Fructose-1,6-Bisphosphatase, subunit A, domain 1"/>
    <property type="match status" value="1"/>
</dbReference>
<dbReference type="HOGENOM" id="CLU_044118_0_0_1"/>
<dbReference type="GO" id="GO:0006020">
    <property type="term" value="P:inositol metabolic process"/>
    <property type="evidence" value="ECO:0007669"/>
    <property type="project" value="TreeGrafter"/>
</dbReference>
<name>A0A0B4GQK3_METGA</name>
<protein>
    <submittedName>
        <fullName evidence="3">Inositol monophosphatase</fullName>
    </submittedName>
</protein>
<dbReference type="Gene3D" id="3.40.190.80">
    <property type="match status" value="1"/>
</dbReference>
<accession>A0A0B4GQK3</accession>
<dbReference type="Pfam" id="PF00459">
    <property type="entry name" value="Inositol_P"/>
    <property type="match status" value="2"/>
</dbReference>
<feature type="binding site" evidence="2">
    <location>
        <position position="68"/>
    </location>
    <ligand>
        <name>Mg(2+)</name>
        <dbReference type="ChEBI" id="CHEBI:18420"/>
        <label>1</label>
        <note>catalytic</note>
    </ligand>
</feature>
<dbReference type="Proteomes" id="UP000031192">
    <property type="component" value="Unassembled WGS sequence"/>
</dbReference>
<comment type="caution">
    <text evidence="3">The sequence shown here is derived from an EMBL/GenBank/DDBJ whole genome shotgun (WGS) entry which is preliminary data.</text>
</comment>
<comment type="similarity">
    <text evidence="1">Belongs to the inositol monophosphatase superfamily.</text>
</comment>
<organism evidence="3 4">
    <name type="scientific">Metarhizium guizhouense (strain ARSEF 977)</name>
    <dbReference type="NCBI Taxonomy" id="1276136"/>
    <lineage>
        <taxon>Eukaryota</taxon>
        <taxon>Fungi</taxon>
        <taxon>Dikarya</taxon>
        <taxon>Ascomycota</taxon>
        <taxon>Pezizomycotina</taxon>
        <taxon>Sordariomycetes</taxon>
        <taxon>Hypocreomycetidae</taxon>
        <taxon>Hypocreales</taxon>
        <taxon>Clavicipitaceae</taxon>
        <taxon>Metarhizium</taxon>
    </lineage>
</organism>
<keyword evidence="2" id="KW-0479">Metal-binding</keyword>
<reference evidence="3 4" key="1">
    <citation type="journal article" date="2014" name="Proc. Natl. Acad. Sci. U.S.A.">
        <title>Trajectory and genomic determinants of fungal-pathogen speciation and host adaptation.</title>
        <authorList>
            <person name="Hu X."/>
            <person name="Xiao G."/>
            <person name="Zheng P."/>
            <person name="Shang Y."/>
            <person name="Su Y."/>
            <person name="Zhang X."/>
            <person name="Liu X."/>
            <person name="Zhan S."/>
            <person name="St Leger R.J."/>
            <person name="Wang C."/>
        </authorList>
    </citation>
    <scope>NUCLEOTIDE SEQUENCE [LARGE SCALE GENOMIC DNA]</scope>
    <source>
        <strain evidence="3 4">ARSEF 977</strain>
    </source>
</reference>
<evidence type="ECO:0000256" key="1">
    <source>
        <dbReference type="ARBA" id="ARBA00009759"/>
    </source>
</evidence>
<dbReference type="GO" id="GO:0007165">
    <property type="term" value="P:signal transduction"/>
    <property type="evidence" value="ECO:0007669"/>
    <property type="project" value="TreeGrafter"/>
</dbReference>
<proteinExistence type="inferred from homology"/>